<dbReference type="InterPro" id="IPR007710">
    <property type="entry name" value="Nucleoside_deoxyribTrfase"/>
</dbReference>
<organism evidence="1 2">
    <name type="scientific">Bombilactobacillus bombi</name>
    <dbReference type="NCBI Taxonomy" id="1303590"/>
    <lineage>
        <taxon>Bacteria</taxon>
        <taxon>Bacillati</taxon>
        <taxon>Bacillota</taxon>
        <taxon>Bacilli</taxon>
        <taxon>Lactobacillales</taxon>
        <taxon>Lactobacillaceae</taxon>
        <taxon>Bombilactobacillus</taxon>
    </lineage>
</organism>
<dbReference type="GO" id="GO:0016740">
    <property type="term" value="F:transferase activity"/>
    <property type="evidence" value="ECO:0007669"/>
    <property type="project" value="UniProtKB-KW"/>
</dbReference>
<protein>
    <submittedName>
        <fullName evidence="1">Nucleoside 2-deoxyribosyltransferase</fullName>
    </submittedName>
</protein>
<dbReference type="Proteomes" id="UP000284822">
    <property type="component" value="Unassembled WGS sequence"/>
</dbReference>
<proteinExistence type="predicted"/>
<sequence length="157" mass="17671">MQKHIYLAGGFFNPKQNQLVDQIETALQKNPTIGYIHSPRNHQYKNVSEDHDPEGIFGSYEWANETYNNDLTAMQLADLGVVAWDNVAPDTGTAWEMGYLTAINKPLVMVCEDNNVDTTGINLMLVKSIKAYLTKPAELAKFDFNLIETSLYKGKII</sequence>
<dbReference type="KEGG" id="lbm:DS830_05630"/>
<dbReference type="Gene3D" id="3.40.50.450">
    <property type="match status" value="1"/>
</dbReference>
<dbReference type="Pfam" id="PF05014">
    <property type="entry name" value="Nuc_deoxyrib_tr"/>
    <property type="match status" value="1"/>
</dbReference>
<comment type="caution">
    <text evidence="1">The sequence shown here is derived from an EMBL/GenBank/DDBJ whole genome shotgun (WGS) entry which is preliminary data.</text>
</comment>
<gene>
    <name evidence="1" type="ORF">DS832_00480</name>
</gene>
<reference evidence="1 2" key="1">
    <citation type="submission" date="2018-07" db="EMBL/GenBank/DDBJ databases">
        <title>Genome sequences of six Lactobacillus spp. isolated from bumble bee guts.</title>
        <authorList>
            <person name="Motta E.V.S."/>
            <person name="Moran N.A."/>
        </authorList>
    </citation>
    <scope>NUCLEOTIDE SEQUENCE [LARGE SCALE GENOMIC DNA]</scope>
    <source>
        <strain evidence="1 2">LV-8.1</strain>
    </source>
</reference>
<dbReference type="SUPFAM" id="SSF52309">
    <property type="entry name" value="N-(deoxy)ribosyltransferase-like"/>
    <property type="match status" value="1"/>
</dbReference>
<evidence type="ECO:0000313" key="1">
    <source>
        <dbReference type="EMBL" id="RHW48759.1"/>
    </source>
</evidence>
<dbReference type="RefSeq" id="WP_118908575.1">
    <property type="nucleotide sequence ID" value="NZ_CP031513.1"/>
</dbReference>
<evidence type="ECO:0000313" key="2">
    <source>
        <dbReference type="Proteomes" id="UP000284822"/>
    </source>
</evidence>
<dbReference type="AlphaFoldDB" id="A0A347SSH2"/>
<accession>A0A347SSH2</accession>
<name>A0A347SSH2_9LACO</name>
<dbReference type="EMBL" id="QOCS01000002">
    <property type="protein sequence ID" value="RHW48759.1"/>
    <property type="molecule type" value="Genomic_DNA"/>
</dbReference>
<keyword evidence="1" id="KW-0808">Transferase</keyword>